<comment type="caution">
    <text evidence="3">The sequence shown here is derived from an EMBL/GenBank/DDBJ whole genome shotgun (WGS) entry which is preliminary data.</text>
</comment>
<reference evidence="3" key="1">
    <citation type="submission" date="2021-03" db="EMBL/GenBank/DDBJ databases">
        <title>Whole genome shotgun sequence of Actinoplanes consettensis NBRC 14913.</title>
        <authorList>
            <person name="Komaki H."/>
            <person name="Tamura T."/>
        </authorList>
    </citation>
    <scope>NUCLEOTIDE SEQUENCE</scope>
    <source>
        <strain evidence="3">NBRC 14913</strain>
    </source>
</reference>
<name>A0A919SDS6_9ACTN</name>
<accession>A0A919SDS6</accession>
<gene>
    <name evidence="3" type="ORF">Aco04nite_17480</name>
</gene>
<evidence type="ECO:0000256" key="1">
    <source>
        <dbReference type="SAM" id="MobiDB-lite"/>
    </source>
</evidence>
<keyword evidence="4" id="KW-1185">Reference proteome</keyword>
<dbReference type="RefSeq" id="WP_212996681.1">
    <property type="nucleotide sequence ID" value="NZ_BAAATW010000003.1"/>
</dbReference>
<dbReference type="AlphaFoldDB" id="A0A919SDS6"/>
<evidence type="ECO:0000313" key="3">
    <source>
        <dbReference type="EMBL" id="GIM69905.1"/>
    </source>
</evidence>
<sequence>MNENDFRAALRDTMTLSPPPPMDSATAVGAGRRSVRRRNSVVGVGAAAVLVAATALAVNPGIWLSSENVPAAPVAAVPSVLASPAAAGDKTEPAWPTDGDGRPQTDATSRSGPRYEKGKALLAGLLAVVPDGWTAPTGNVGEDDDAIPLQYHQAAVDDIKKDIWTYSANAAVAKDGRTGQLAVEVHTANSGLPQDPCKLAKSLWGLGGNCTVVTVGGLKVGTATPGRGDGGPEQWAAYRHPDGVAVFVMQQRTATNGSGNPPALKDLPLPVAGLAALAVDERFHVTDN</sequence>
<feature type="compositionally biased region" description="Basic and acidic residues" evidence="1">
    <location>
        <begin position="1"/>
        <end position="10"/>
    </location>
</feature>
<dbReference type="Proteomes" id="UP000680865">
    <property type="component" value="Unassembled WGS sequence"/>
</dbReference>
<dbReference type="EMBL" id="BOQP01000008">
    <property type="protein sequence ID" value="GIM69905.1"/>
    <property type="molecule type" value="Genomic_DNA"/>
</dbReference>
<feature type="transmembrane region" description="Helical" evidence="2">
    <location>
        <begin position="41"/>
        <end position="63"/>
    </location>
</feature>
<keyword evidence="2" id="KW-1133">Transmembrane helix</keyword>
<keyword evidence="2" id="KW-0812">Transmembrane</keyword>
<organism evidence="3 4">
    <name type="scientific">Winogradskya consettensis</name>
    <dbReference type="NCBI Taxonomy" id="113560"/>
    <lineage>
        <taxon>Bacteria</taxon>
        <taxon>Bacillati</taxon>
        <taxon>Actinomycetota</taxon>
        <taxon>Actinomycetes</taxon>
        <taxon>Micromonosporales</taxon>
        <taxon>Micromonosporaceae</taxon>
        <taxon>Winogradskya</taxon>
    </lineage>
</organism>
<evidence type="ECO:0000313" key="4">
    <source>
        <dbReference type="Proteomes" id="UP000680865"/>
    </source>
</evidence>
<feature type="region of interest" description="Disordered" evidence="1">
    <location>
        <begin position="1"/>
        <end position="30"/>
    </location>
</feature>
<proteinExistence type="predicted"/>
<feature type="region of interest" description="Disordered" evidence="1">
    <location>
        <begin position="85"/>
        <end position="114"/>
    </location>
</feature>
<evidence type="ECO:0000256" key="2">
    <source>
        <dbReference type="SAM" id="Phobius"/>
    </source>
</evidence>
<protein>
    <submittedName>
        <fullName evidence="3">Uncharacterized protein</fullName>
    </submittedName>
</protein>
<keyword evidence="2" id="KW-0472">Membrane</keyword>